<dbReference type="PROSITE" id="PS50106">
    <property type="entry name" value="PDZ"/>
    <property type="match status" value="2"/>
</dbReference>
<dbReference type="EC" id="2.4.2.26" evidence="10"/>
<evidence type="ECO:0000256" key="11">
    <source>
        <dbReference type="ARBA" id="ARBA00011984"/>
    </source>
</evidence>
<evidence type="ECO:0000256" key="13">
    <source>
        <dbReference type="ARBA" id="ARBA00022525"/>
    </source>
</evidence>
<evidence type="ECO:0000256" key="26">
    <source>
        <dbReference type="ARBA" id="ARBA00023136"/>
    </source>
</evidence>
<evidence type="ECO:0000256" key="34">
    <source>
        <dbReference type="ARBA" id="ARBA00045793"/>
    </source>
</evidence>
<name>A0A498LEN5_LABRO</name>
<dbReference type="EMBL" id="QBIY01013359">
    <property type="protein sequence ID" value="RXN06681.1"/>
    <property type="molecule type" value="Genomic_DNA"/>
</dbReference>
<dbReference type="STRING" id="84645.A0A498LEN5"/>
<keyword evidence="26" id="KW-0472">Membrane</keyword>
<feature type="compositionally biased region" description="Low complexity" evidence="37">
    <location>
        <begin position="1443"/>
        <end position="1462"/>
    </location>
</feature>
<dbReference type="Pfam" id="PF12529">
    <property type="entry name" value="Xylo_C"/>
    <property type="match status" value="1"/>
</dbReference>
<feature type="compositionally biased region" description="Polar residues" evidence="37">
    <location>
        <begin position="74"/>
        <end position="90"/>
    </location>
</feature>
<dbReference type="GO" id="GO:0005525">
    <property type="term" value="F:GTP binding"/>
    <property type="evidence" value="ECO:0007669"/>
    <property type="project" value="UniProtKB-KW"/>
</dbReference>
<keyword evidence="23" id="KW-1133">Transmembrane helix</keyword>
<dbReference type="Proteomes" id="UP000290572">
    <property type="component" value="Unassembled WGS sequence"/>
</dbReference>
<keyword evidence="24" id="KW-0333">Golgi apparatus</keyword>
<comment type="cofactor">
    <cofactor evidence="1">
        <name>Mn(2+)</name>
        <dbReference type="ChEBI" id="CHEBI:29035"/>
    </cofactor>
</comment>
<dbReference type="SMART" id="SM00176">
    <property type="entry name" value="RAN"/>
    <property type="match status" value="1"/>
</dbReference>
<keyword evidence="25" id="KW-0342">GTP-binding</keyword>
<dbReference type="NCBIfam" id="TIGR00231">
    <property type="entry name" value="small_GTP"/>
    <property type="match status" value="1"/>
</dbReference>
<evidence type="ECO:0000256" key="6">
    <source>
        <dbReference type="ARBA" id="ARBA00005093"/>
    </source>
</evidence>
<keyword evidence="18" id="KW-0547">Nucleotide-binding</keyword>
<comment type="caution">
    <text evidence="39">The sequence shown here is derived from an EMBL/GenBank/DDBJ whole genome shotgun (WGS) entry which is preliminary data.</text>
</comment>
<keyword evidence="28" id="KW-0325">Glycoprotein</keyword>
<dbReference type="UniPathway" id="UPA00755"/>
<keyword evidence="19" id="KW-0378">Hydrolase</keyword>
<comment type="pathway">
    <text evidence="6">Glycan metabolism; heparan sulfate biosynthesis.</text>
</comment>
<evidence type="ECO:0000256" key="33">
    <source>
        <dbReference type="ARBA" id="ARBA00041721"/>
    </source>
</evidence>
<dbReference type="SMART" id="SM00228">
    <property type="entry name" value="PDZ"/>
    <property type="match status" value="2"/>
</dbReference>
<dbReference type="UniPathway" id="UPA00756"/>
<dbReference type="GO" id="GO:0030158">
    <property type="term" value="F:protein xylosyltransferase activity"/>
    <property type="evidence" value="ECO:0007669"/>
    <property type="project" value="UniProtKB-EC"/>
</dbReference>
<evidence type="ECO:0000256" key="3">
    <source>
        <dbReference type="ARBA" id="ARBA00004323"/>
    </source>
</evidence>
<evidence type="ECO:0000256" key="32">
    <source>
        <dbReference type="ARBA" id="ARBA00039683"/>
    </source>
</evidence>
<keyword evidence="20" id="KW-0460">Magnesium</keyword>
<evidence type="ECO:0000256" key="1">
    <source>
        <dbReference type="ARBA" id="ARBA00001936"/>
    </source>
</evidence>
<dbReference type="SMART" id="SM00174">
    <property type="entry name" value="RHO"/>
    <property type="match status" value="1"/>
</dbReference>
<evidence type="ECO:0000256" key="29">
    <source>
        <dbReference type="ARBA" id="ARBA00023211"/>
    </source>
</evidence>
<dbReference type="GO" id="GO:0000139">
    <property type="term" value="C:Golgi membrane"/>
    <property type="evidence" value="ECO:0007669"/>
    <property type="project" value="UniProtKB-SubCell"/>
</dbReference>
<gene>
    <name evidence="39" type="ORF">ROHU_012278</name>
</gene>
<keyword evidence="21" id="KW-0653">Protein transport</keyword>
<dbReference type="GO" id="GO:0003925">
    <property type="term" value="F:G protein activity"/>
    <property type="evidence" value="ECO:0007669"/>
    <property type="project" value="UniProtKB-EC"/>
</dbReference>
<feature type="domain" description="PDZ" evidence="38">
    <location>
        <begin position="1151"/>
        <end position="1231"/>
    </location>
</feature>
<comment type="similarity">
    <text evidence="8">Belongs to the glycosyltransferase 14 family. XylT subfamily.</text>
</comment>
<keyword evidence="16" id="KW-0812">Transmembrane</keyword>
<dbReference type="PROSITE" id="PS51419">
    <property type="entry name" value="RAB"/>
    <property type="match status" value="1"/>
</dbReference>
<feature type="region of interest" description="Disordered" evidence="37">
    <location>
        <begin position="74"/>
        <end position="135"/>
    </location>
</feature>
<dbReference type="PANTHER" id="PTHR46025:SF1">
    <property type="entry name" value="XYLOSYLTRANSFERASE 2"/>
    <property type="match status" value="1"/>
</dbReference>
<accession>A0A498LEN5</accession>
<evidence type="ECO:0000256" key="8">
    <source>
        <dbReference type="ARBA" id="ARBA00010195"/>
    </source>
</evidence>
<evidence type="ECO:0000256" key="24">
    <source>
        <dbReference type="ARBA" id="ARBA00023034"/>
    </source>
</evidence>
<dbReference type="EC" id="3.6.5.2" evidence="11"/>
<evidence type="ECO:0000256" key="23">
    <source>
        <dbReference type="ARBA" id="ARBA00022989"/>
    </source>
</evidence>
<keyword evidence="17" id="KW-0479">Metal-binding</keyword>
<dbReference type="SUPFAM" id="SSF50156">
    <property type="entry name" value="PDZ domain-like"/>
    <property type="match status" value="2"/>
</dbReference>
<evidence type="ECO:0000256" key="18">
    <source>
        <dbReference type="ARBA" id="ARBA00022741"/>
    </source>
</evidence>
<evidence type="ECO:0000256" key="17">
    <source>
        <dbReference type="ARBA" id="ARBA00022723"/>
    </source>
</evidence>
<evidence type="ECO:0000256" key="37">
    <source>
        <dbReference type="SAM" id="MobiDB-lite"/>
    </source>
</evidence>
<evidence type="ECO:0000256" key="22">
    <source>
        <dbReference type="ARBA" id="ARBA00022968"/>
    </source>
</evidence>
<dbReference type="InterPro" id="IPR024448">
    <property type="entry name" value="XylT_C"/>
</dbReference>
<evidence type="ECO:0000256" key="36">
    <source>
        <dbReference type="ARBA" id="ARBA00047847"/>
    </source>
</evidence>
<evidence type="ECO:0000256" key="30">
    <source>
        <dbReference type="ARBA" id="ARBA00023288"/>
    </source>
</evidence>
<dbReference type="FunFam" id="3.40.50.300:FF:000459">
    <property type="entry name" value="ras-related protein Rab-37 isoform X1"/>
    <property type="match status" value="1"/>
</dbReference>
<evidence type="ECO:0000259" key="38">
    <source>
        <dbReference type="PROSITE" id="PS50106"/>
    </source>
</evidence>
<proteinExistence type="inferred from homology"/>
<dbReference type="SMART" id="SM00175">
    <property type="entry name" value="RAB"/>
    <property type="match status" value="1"/>
</dbReference>
<feature type="region of interest" description="Disordered" evidence="37">
    <location>
        <begin position="1439"/>
        <end position="1471"/>
    </location>
</feature>
<evidence type="ECO:0000256" key="9">
    <source>
        <dbReference type="ARBA" id="ARBA00011245"/>
    </source>
</evidence>
<keyword evidence="30" id="KW-0449">Lipoprotein</keyword>
<dbReference type="Gene3D" id="3.40.50.300">
    <property type="entry name" value="P-loop containing nucleotide triphosphate hydrolases"/>
    <property type="match status" value="2"/>
</dbReference>
<reference evidence="39 40" key="1">
    <citation type="submission" date="2018-03" db="EMBL/GenBank/DDBJ databases">
        <title>Draft genome sequence of Rohu Carp (Labeo rohita).</title>
        <authorList>
            <person name="Das P."/>
            <person name="Kushwaha B."/>
            <person name="Joshi C.G."/>
            <person name="Kumar D."/>
            <person name="Nagpure N.S."/>
            <person name="Sahoo L."/>
            <person name="Das S.P."/>
            <person name="Bit A."/>
            <person name="Patnaik S."/>
            <person name="Meher P.K."/>
            <person name="Jayasankar P."/>
            <person name="Koringa P.G."/>
            <person name="Patel N.V."/>
            <person name="Hinsu A.T."/>
            <person name="Kumar R."/>
            <person name="Pandey M."/>
            <person name="Agarwal S."/>
            <person name="Srivastava S."/>
            <person name="Singh M."/>
            <person name="Iquebal M.A."/>
            <person name="Jaiswal S."/>
            <person name="Angadi U.B."/>
            <person name="Kumar N."/>
            <person name="Raza M."/>
            <person name="Shah T.M."/>
            <person name="Rai A."/>
            <person name="Jena J.K."/>
        </authorList>
    </citation>
    <scope>NUCLEOTIDE SEQUENCE [LARGE SCALE GENOMIC DNA]</scope>
    <source>
        <strain evidence="39">DASCIFA01</strain>
        <tissue evidence="39">Testis</tissue>
    </source>
</reference>
<evidence type="ECO:0000256" key="25">
    <source>
        <dbReference type="ARBA" id="ARBA00023134"/>
    </source>
</evidence>
<evidence type="ECO:0000256" key="31">
    <source>
        <dbReference type="ARBA" id="ARBA00023289"/>
    </source>
</evidence>
<evidence type="ECO:0000313" key="40">
    <source>
        <dbReference type="Proteomes" id="UP000290572"/>
    </source>
</evidence>
<dbReference type="SMART" id="SM00173">
    <property type="entry name" value="RAS"/>
    <property type="match status" value="1"/>
</dbReference>
<dbReference type="InterPro" id="IPR043538">
    <property type="entry name" value="XYLT"/>
</dbReference>
<keyword evidence="29" id="KW-0464">Manganese</keyword>
<comment type="function">
    <text evidence="34">Catalyzes the first step in the biosynthesis of chondroitin sulfate, heparan sulfate and dermatan sulfate proteoglycans, such as DCN. Transfers D-xylose from UDP-D-xylose to specific serine residues of the core protein.</text>
</comment>
<evidence type="ECO:0000256" key="35">
    <source>
        <dbReference type="ARBA" id="ARBA00047660"/>
    </source>
</evidence>
<keyword evidence="22" id="KW-0735">Signal-anchor</keyword>
<dbReference type="InterPro" id="IPR001478">
    <property type="entry name" value="PDZ"/>
</dbReference>
<dbReference type="GO" id="GO:0015012">
    <property type="term" value="P:heparan sulfate proteoglycan biosynthetic process"/>
    <property type="evidence" value="ECO:0007669"/>
    <property type="project" value="UniProtKB-UniPathway"/>
</dbReference>
<dbReference type="Pfam" id="PF00595">
    <property type="entry name" value="PDZ"/>
    <property type="match status" value="2"/>
</dbReference>
<dbReference type="InterPro" id="IPR001806">
    <property type="entry name" value="Small_GTPase"/>
</dbReference>
<evidence type="ECO:0000256" key="2">
    <source>
        <dbReference type="ARBA" id="ARBA00001946"/>
    </source>
</evidence>
<keyword evidence="12" id="KW-0813">Transport</keyword>
<dbReference type="InterPro" id="IPR005225">
    <property type="entry name" value="Small_GTP-bd"/>
</dbReference>
<evidence type="ECO:0000256" key="28">
    <source>
        <dbReference type="ARBA" id="ARBA00023180"/>
    </source>
</evidence>
<dbReference type="InterPro" id="IPR003406">
    <property type="entry name" value="Glyco_trans_14"/>
</dbReference>
<dbReference type="InterPro" id="IPR027417">
    <property type="entry name" value="P-loop_NTPase"/>
</dbReference>
<dbReference type="Pfam" id="PF09007">
    <property type="entry name" value="EBP50_C"/>
    <property type="match status" value="1"/>
</dbReference>
<comment type="cofactor">
    <cofactor evidence="2">
        <name>Mg(2+)</name>
        <dbReference type="ChEBI" id="CHEBI:18420"/>
    </cofactor>
</comment>
<sequence length="1517" mass="169527">MVASTRVQKLLRRYKLAIAAGLTILLIQGLVVWSLRSLEEGEAERKHRRSKLPDHNGQEQKLDPVAFERQNALSGANHGQSRQRQDQPAVTTIIRRGSRRRNKPSLKDKSLGGPEDGVAAEKAAHYDPSSSRNFSDTRAGEMAKIHLVAPGEPGSVEGAPQVPNSDFVPKCEISGKDALSALHRAGSRQCRQEIANIVCQHQAGQLMPQSLPQFCPQHVISSAVQHADFADADLSKVENPVRVVFMLVVHGRAVRQLKRLLKAIYHKDHFYYIHVDKRSNYMHREVLQMAELYPNVRATPWRMVTIWGGASLLKAYLRSMHDLLSMLDWKWDFFINLSATDFPTRTNDELVAFLSQNRDKNFLKSHGRENARFIKKQGLDRLFHECDNHMWRLGERTIPEGLEVSGGSDWFSLTRKFVEYVVNSQDELVTGLKQFYTYALLPAESFFHTVLGNSHMCDTLVDNNLRVTNWNRKLGCKCQYKHIVDWCGCSPNDFKPSDLIRIQQLTRPTFFARKFESTVNQEAIEILDNHLYGQYPPGTVALKAYWESLFEQADGVSSLNDVALTAYSSFFRLGLHKPETPQSSSEACRFEPIGYPASVHLYFYDDRFQGYLVRQEVQNVVTRSREILEVWAVPQATLQLEHNLHEFERLKHLEVGTDWDPKERIFRNFGSVMGPLDEPVAVQKWARGPNLTATIVWIDPAHIVAASYDISIDVEAEFTQYKPPLQRPLRPGVWTVRVLRLWERVAEARFLVMPLAFKGREPLRAEDHGWVHGGPPGNVYLEQSFQQLANVLKLPPSEPALQEAQKKTTLVGKPLEAWVDSSVGAFWVTGDLCSEVTSSCSTIGLCTKTSWSSLSPDPKSELGPVKKDGRISTSHMELMMENTSDLEPVEQGEPAYPDSAYGSSPVDMDTEDGDTLSSSTLLLTYNEELMHKTILVGDSGVGKTSLLVQFDQGKFITGSFSATVGIGFTVMLLGDSAVGKTCVLVRFKDGAFLGGNFIATVGIDFRNKVVTVDNMKVKLQIWDTAGQERFRSVTHAYYRDAQGKYATFTDTFANLLTDFVTGVISSAWLTEIYEYAQKDVVIMLLGNKSDMAAERVIAHEEGEKLAKEYGVPFMETSAKTGVNVELAFHAIARFDQQVTRVMPSQTLRPRLCVLEKGENGYGFHLHGEKGKSGQFIRLVEPDSPAELAGLRAGDRLVFVNGERVESDSHQQVVARIRSSDGNLELIVVDVDTDQLLKKHELKCLKEFVTEGIPVPECDDEPEISDEMMREDTPPPPPVPERKGEIIPVHIPVVEKLRTSVSSETDLKLHLRPRLCVIKKGPSGFGFNLHSEKNRPGQYIRAIDEDSPAQRSGLKPKDRLIQVNGVLVEGKQHAEVVATIKAGGDNTSLLVVDPDTDAFFKKCRVTPSAEHLTGPLPEPVVNGDMEDKVNGNVAKEVELKDSKLSISPSPSNASSNASLTTPPTGTPPPEAVEASIIDAIPELNLSLQQVKERAHQKRSNKKAPPMDWNKKNELFSNL</sequence>
<evidence type="ECO:0000256" key="12">
    <source>
        <dbReference type="ARBA" id="ARBA00022448"/>
    </source>
</evidence>
<keyword evidence="40" id="KW-1185">Reference proteome</keyword>
<keyword evidence="31" id="KW-0636">Prenylation</keyword>
<dbReference type="SUPFAM" id="SSF52540">
    <property type="entry name" value="P-loop containing nucleoside triphosphate hydrolases"/>
    <property type="match status" value="2"/>
</dbReference>
<feature type="region of interest" description="Disordered" evidence="37">
    <location>
        <begin position="1486"/>
        <end position="1517"/>
    </location>
</feature>
<keyword evidence="27" id="KW-1015">Disulfide bond</keyword>
<dbReference type="GO" id="GO:0005576">
    <property type="term" value="C:extracellular region"/>
    <property type="evidence" value="ECO:0007669"/>
    <property type="project" value="UniProtKB-SubCell"/>
</dbReference>
<dbReference type="GO" id="GO:0046872">
    <property type="term" value="F:metal ion binding"/>
    <property type="evidence" value="ECO:0007669"/>
    <property type="project" value="UniProtKB-KW"/>
</dbReference>
<comment type="pathway">
    <text evidence="5">Glycan metabolism; chondroitin sulfate biosynthesis.</text>
</comment>
<evidence type="ECO:0000256" key="15">
    <source>
        <dbReference type="ARBA" id="ARBA00022679"/>
    </source>
</evidence>
<dbReference type="CDD" id="cd06768">
    <property type="entry name" value="PDZ_NHERF-like"/>
    <property type="match status" value="2"/>
</dbReference>
<dbReference type="InterPro" id="IPR036034">
    <property type="entry name" value="PDZ_sf"/>
</dbReference>
<dbReference type="Pfam" id="PF02485">
    <property type="entry name" value="Branch"/>
    <property type="match status" value="1"/>
</dbReference>
<dbReference type="GO" id="GO:0015031">
    <property type="term" value="P:protein transport"/>
    <property type="evidence" value="ECO:0007669"/>
    <property type="project" value="UniProtKB-KW"/>
</dbReference>
<keyword evidence="13" id="KW-0964">Secreted</keyword>
<evidence type="ECO:0000256" key="20">
    <source>
        <dbReference type="ARBA" id="ARBA00022842"/>
    </source>
</evidence>
<dbReference type="InterPro" id="IPR015098">
    <property type="entry name" value="EBP50_C"/>
</dbReference>
<dbReference type="Gene3D" id="2.30.42.10">
    <property type="match status" value="2"/>
</dbReference>
<evidence type="ECO:0000256" key="7">
    <source>
        <dbReference type="ARBA" id="ARBA00006270"/>
    </source>
</evidence>
<dbReference type="GO" id="GO:0050650">
    <property type="term" value="P:chondroitin sulfate proteoglycan biosynthetic process"/>
    <property type="evidence" value="ECO:0007669"/>
    <property type="project" value="TreeGrafter"/>
</dbReference>
<feature type="compositionally biased region" description="Basic and acidic residues" evidence="37">
    <location>
        <begin position="1507"/>
        <end position="1517"/>
    </location>
</feature>
<evidence type="ECO:0000256" key="19">
    <source>
        <dbReference type="ARBA" id="ARBA00022801"/>
    </source>
</evidence>
<evidence type="ECO:0000313" key="39">
    <source>
        <dbReference type="EMBL" id="RXN06681.1"/>
    </source>
</evidence>
<dbReference type="PANTHER" id="PTHR46025">
    <property type="entry name" value="XYLOSYLTRANSFERASE OXT"/>
    <property type="match status" value="1"/>
</dbReference>
<feature type="domain" description="PDZ" evidence="38">
    <location>
        <begin position="1314"/>
        <end position="1394"/>
    </location>
</feature>
<protein>
    <recommendedName>
        <fullName evidence="32">Xylosyltransferase 2</fullName>
        <ecNumber evidence="10">2.4.2.26</ecNumber>
        <ecNumber evidence="11">3.6.5.2</ecNumber>
    </recommendedName>
    <alternativeName>
        <fullName evidence="33">Xylosyltransferase II</fullName>
    </alternativeName>
</protein>
<comment type="subunit">
    <text evidence="9">Monomer.</text>
</comment>
<comment type="similarity">
    <text evidence="7">Belongs to the small GTPase superfamily. Rab family.</text>
</comment>
<evidence type="ECO:0000256" key="16">
    <source>
        <dbReference type="ARBA" id="ARBA00022692"/>
    </source>
</evidence>
<evidence type="ECO:0000256" key="4">
    <source>
        <dbReference type="ARBA" id="ARBA00004613"/>
    </source>
</evidence>
<dbReference type="Pfam" id="PF00071">
    <property type="entry name" value="Ras"/>
    <property type="match status" value="2"/>
</dbReference>
<dbReference type="PRINTS" id="PR00449">
    <property type="entry name" value="RASTRNSFRMNG"/>
</dbReference>
<evidence type="ECO:0000256" key="14">
    <source>
        <dbReference type="ARBA" id="ARBA00022676"/>
    </source>
</evidence>
<evidence type="ECO:0000256" key="5">
    <source>
        <dbReference type="ARBA" id="ARBA00004840"/>
    </source>
</evidence>
<evidence type="ECO:0000256" key="21">
    <source>
        <dbReference type="ARBA" id="ARBA00022927"/>
    </source>
</evidence>
<comment type="subcellular location">
    <subcellularLocation>
        <location evidence="3">Golgi apparatus membrane</location>
        <topology evidence="3">Single-pass type II membrane protein</topology>
    </subcellularLocation>
    <subcellularLocation>
        <location evidence="4">Secreted</location>
    </subcellularLocation>
</comment>
<evidence type="ECO:0000256" key="10">
    <source>
        <dbReference type="ARBA" id="ARBA00011972"/>
    </source>
</evidence>
<comment type="catalytic activity">
    <reaction evidence="35">
        <text>GTP + H2O = GDP + phosphate + H(+)</text>
        <dbReference type="Rhea" id="RHEA:19669"/>
        <dbReference type="ChEBI" id="CHEBI:15377"/>
        <dbReference type="ChEBI" id="CHEBI:15378"/>
        <dbReference type="ChEBI" id="CHEBI:37565"/>
        <dbReference type="ChEBI" id="CHEBI:43474"/>
        <dbReference type="ChEBI" id="CHEBI:58189"/>
        <dbReference type="EC" id="3.6.5.2"/>
    </reaction>
    <physiologicalReaction direction="left-to-right" evidence="35">
        <dbReference type="Rhea" id="RHEA:19670"/>
    </physiologicalReaction>
</comment>
<comment type="catalytic activity">
    <reaction evidence="36">
        <text>UDP-alpha-D-xylose + L-seryl-[protein] = 3-O-(beta-D-xylosyl)-L-seryl-[protein] + UDP + H(+)</text>
        <dbReference type="Rhea" id="RHEA:50192"/>
        <dbReference type="Rhea" id="RHEA-COMP:9863"/>
        <dbReference type="Rhea" id="RHEA-COMP:12567"/>
        <dbReference type="ChEBI" id="CHEBI:15378"/>
        <dbReference type="ChEBI" id="CHEBI:29999"/>
        <dbReference type="ChEBI" id="CHEBI:57632"/>
        <dbReference type="ChEBI" id="CHEBI:58223"/>
        <dbReference type="ChEBI" id="CHEBI:132085"/>
        <dbReference type="EC" id="2.4.2.26"/>
    </reaction>
</comment>
<keyword evidence="15 39" id="KW-0808">Transferase</keyword>
<organism evidence="39 40">
    <name type="scientific">Labeo rohita</name>
    <name type="common">Indian major carp</name>
    <name type="synonym">Cyprinus rohita</name>
    <dbReference type="NCBI Taxonomy" id="84645"/>
    <lineage>
        <taxon>Eukaryota</taxon>
        <taxon>Metazoa</taxon>
        <taxon>Chordata</taxon>
        <taxon>Craniata</taxon>
        <taxon>Vertebrata</taxon>
        <taxon>Euteleostomi</taxon>
        <taxon>Actinopterygii</taxon>
        <taxon>Neopterygii</taxon>
        <taxon>Teleostei</taxon>
        <taxon>Ostariophysi</taxon>
        <taxon>Cypriniformes</taxon>
        <taxon>Cyprinidae</taxon>
        <taxon>Labeoninae</taxon>
        <taxon>Labeonini</taxon>
        <taxon>Labeo</taxon>
    </lineage>
</organism>
<evidence type="ECO:0000256" key="27">
    <source>
        <dbReference type="ARBA" id="ARBA00023157"/>
    </source>
</evidence>
<keyword evidence="14" id="KW-0328">Glycosyltransferase</keyword>
<dbReference type="PROSITE" id="PS51421">
    <property type="entry name" value="RAS"/>
    <property type="match status" value="1"/>
</dbReference>